<feature type="transmembrane region" description="Helical" evidence="7">
    <location>
        <begin position="800"/>
        <end position="825"/>
    </location>
</feature>
<feature type="transmembrane region" description="Helical" evidence="7">
    <location>
        <begin position="289"/>
        <end position="309"/>
    </location>
</feature>
<feature type="transmembrane region" description="Helical" evidence="7">
    <location>
        <begin position="499"/>
        <end position="516"/>
    </location>
</feature>
<feature type="transmembrane region" description="Helical" evidence="7">
    <location>
        <begin position="874"/>
        <end position="896"/>
    </location>
</feature>
<feature type="transmembrane region" description="Helical" evidence="7">
    <location>
        <begin position="648"/>
        <end position="667"/>
    </location>
</feature>
<feature type="transmembrane region" description="Helical" evidence="7">
    <location>
        <begin position="721"/>
        <end position="738"/>
    </location>
</feature>
<evidence type="ECO:0000256" key="5">
    <source>
        <dbReference type="ARBA" id="ARBA00022989"/>
    </source>
</evidence>
<evidence type="ECO:0000256" key="1">
    <source>
        <dbReference type="ARBA" id="ARBA00004141"/>
    </source>
</evidence>
<evidence type="ECO:0000256" key="6">
    <source>
        <dbReference type="ARBA" id="ARBA00023136"/>
    </source>
</evidence>
<dbReference type="Proteomes" id="UP001281410">
    <property type="component" value="Unassembled WGS sequence"/>
</dbReference>
<feature type="transmembrane region" description="Helical" evidence="7">
    <location>
        <begin position="758"/>
        <end position="780"/>
    </location>
</feature>
<feature type="transmembrane region" description="Helical" evidence="7">
    <location>
        <begin position="330"/>
        <end position="357"/>
    </location>
</feature>
<keyword evidence="5 7" id="KW-1133">Transmembrane helix</keyword>
<comment type="subcellular location">
    <subcellularLocation>
        <location evidence="1">Membrane</location>
        <topology evidence="1">Multi-pass membrane protein</topology>
    </subcellularLocation>
</comment>
<dbReference type="Pfam" id="PF01554">
    <property type="entry name" value="MatE"/>
    <property type="match status" value="4"/>
</dbReference>
<feature type="transmembrane region" description="Helical" evidence="7">
    <location>
        <begin position="578"/>
        <end position="598"/>
    </location>
</feature>
<evidence type="ECO:0000313" key="9">
    <source>
        <dbReference type="Proteomes" id="UP001281410"/>
    </source>
</evidence>
<dbReference type="AlphaFoldDB" id="A0AAE0E8B8"/>
<dbReference type="NCBIfam" id="TIGR00797">
    <property type="entry name" value="matE"/>
    <property type="match status" value="2"/>
</dbReference>
<feature type="transmembrane region" description="Helical" evidence="7">
    <location>
        <begin position="403"/>
        <end position="422"/>
    </location>
</feature>
<feature type="transmembrane region" description="Helical" evidence="7">
    <location>
        <begin position="150"/>
        <end position="169"/>
    </location>
</feature>
<feature type="transmembrane region" description="Helical" evidence="7">
    <location>
        <begin position="246"/>
        <end position="269"/>
    </location>
</feature>
<dbReference type="GO" id="GO:0016020">
    <property type="term" value="C:membrane"/>
    <property type="evidence" value="ECO:0007669"/>
    <property type="project" value="UniProtKB-SubCell"/>
</dbReference>
<dbReference type="GO" id="GO:1990961">
    <property type="term" value="P:xenobiotic detoxification by transmembrane export across the plasma membrane"/>
    <property type="evidence" value="ECO:0007669"/>
    <property type="project" value="InterPro"/>
</dbReference>
<feature type="transmembrane region" description="Helical" evidence="7">
    <location>
        <begin position="902"/>
        <end position="926"/>
    </location>
</feature>
<keyword evidence="6 7" id="KW-0472">Membrane</keyword>
<feature type="transmembrane region" description="Helical" evidence="7">
    <location>
        <begin position="181"/>
        <end position="200"/>
    </location>
</feature>
<keyword evidence="4 7" id="KW-0812">Transmembrane</keyword>
<feature type="transmembrane region" description="Helical" evidence="7">
    <location>
        <begin position="679"/>
        <end position="700"/>
    </location>
</feature>
<feature type="transmembrane region" description="Helical" evidence="7">
    <location>
        <begin position="63"/>
        <end position="85"/>
    </location>
</feature>
<evidence type="ECO:0000256" key="2">
    <source>
        <dbReference type="ARBA" id="ARBA00010199"/>
    </source>
</evidence>
<feature type="transmembrane region" description="Helical" evidence="7">
    <location>
        <begin position="35"/>
        <end position="57"/>
    </location>
</feature>
<dbReference type="InterPro" id="IPR002528">
    <property type="entry name" value="MATE_fam"/>
</dbReference>
<evidence type="ECO:0000256" key="4">
    <source>
        <dbReference type="ARBA" id="ARBA00022692"/>
    </source>
</evidence>
<keyword evidence="9" id="KW-1185">Reference proteome</keyword>
<feature type="transmembrane region" description="Helical" evidence="7">
    <location>
        <begin position="106"/>
        <end position="130"/>
    </location>
</feature>
<dbReference type="PANTHER" id="PTHR11206">
    <property type="entry name" value="MULTIDRUG RESISTANCE PROTEIN"/>
    <property type="match status" value="1"/>
</dbReference>
<evidence type="ECO:0000313" key="8">
    <source>
        <dbReference type="EMBL" id="KAK3218317.1"/>
    </source>
</evidence>
<dbReference type="GO" id="GO:0015297">
    <property type="term" value="F:antiporter activity"/>
    <property type="evidence" value="ECO:0007669"/>
    <property type="project" value="InterPro"/>
</dbReference>
<feature type="transmembrane region" description="Helical" evidence="7">
    <location>
        <begin position="434"/>
        <end position="455"/>
    </location>
</feature>
<dbReference type="InterPro" id="IPR045069">
    <property type="entry name" value="MATE_euk"/>
</dbReference>
<comment type="similarity">
    <text evidence="2 7">Belongs to the multi antimicrobial extrusion (MATE) (TC 2.A.66.1) family.</text>
</comment>
<gene>
    <name evidence="8" type="ORF">Dsin_012287</name>
</gene>
<feature type="transmembrane region" description="Helical" evidence="7">
    <location>
        <begin position="369"/>
        <end position="391"/>
    </location>
</feature>
<proteinExistence type="inferred from homology"/>
<feature type="transmembrane region" description="Helical" evidence="7">
    <location>
        <begin position="536"/>
        <end position="557"/>
    </location>
</feature>
<reference evidence="8" key="1">
    <citation type="journal article" date="2023" name="Plant J.">
        <title>Genome sequences and population genomics provide insights into the demographic history, inbreeding, and mutation load of two 'living fossil' tree species of Dipteronia.</title>
        <authorList>
            <person name="Feng Y."/>
            <person name="Comes H.P."/>
            <person name="Chen J."/>
            <person name="Zhu S."/>
            <person name="Lu R."/>
            <person name="Zhang X."/>
            <person name="Li P."/>
            <person name="Qiu J."/>
            <person name="Olsen K.M."/>
            <person name="Qiu Y."/>
        </authorList>
    </citation>
    <scope>NUCLEOTIDE SEQUENCE</scope>
    <source>
        <strain evidence="8">NBL</strain>
    </source>
</reference>
<evidence type="ECO:0000256" key="7">
    <source>
        <dbReference type="RuleBase" id="RU004914"/>
    </source>
</evidence>
<feature type="transmembrane region" description="Helical" evidence="7">
    <location>
        <begin position="618"/>
        <end position="636"/>
    </location>
</feature>
<sequence>MTMMREVEESSDQEKIRWAIKWGGFVEELRKAGRIAGPMVAVSMFQYLLQVVSMVMVGHLGQLALSSVAIATSLTNVTGFSLLSGMAGGLETLCGQAYGAQQYKKLGIHTHSAIISLILACLPICILWFFMDKLLPLIGQDPIISHEARNYSICLIPALFGSAILKPLTRYLQTQSLTLPMLFSSLFVLFFHIPVCWTLVYKLQLGNSGAAVAFSLSTWLNVILLGLYVMYSSACERTRSPLSKQAFLAIGLFFRLAVPSAVMVCLKWWSMELIILLSGLLPNPKLETSVLSICLTISTLHFTIPYGFGAAASTRVSNEMGAGNPHVARLAVWAATFLAAIEAVIVSTTLFCVRHVLGYAYSNDKQVVHYISVMVPLICLSVTMDSFQAVFSGVARGCGWQHIGAYINLGAFYLVGLPLGALLGFESHLRGKGLWIGIVAGSFVQSSLLFLITTFTNWKKQEQHLINTKTELMEEALLQPAERKWVVTRLGFVEELKKLSFMAAPMVAVSVSNYLLQVVSMMMVGHLGELSLSGVAIATSFTNVTGFIPLFGLACALDTLCGQAYGAQEYQKLGTYTYSAMIFLIPICVPISILWIFMDKILVLAGQDPQIADVACNYSIWLIPALLACAILRPLIQYLQSQSFVLPMFLSSCATLCFHVPICYVLIYKVDLGNTGAALAINLSYCFNVILLVLYVRYSSSCDKTRTLFVKDINFSCVKEFFRFALPSALMLCLEWWSFEVLILLSGLLPDSKLETSVLSICLTISSLHYYVPFGIGAAASIRVSNELGAGHPQAARLSVYVVMVLAIAEAVIAGTALCCCRYLLGYAFSNERGVVNYVAELVPLLSISVTMDSLQAVLSGVARGSGWQHIGAYVNLGAYYLVGIPLAAVLCFALDLRGKGLWIGIMIGATVQAIALAVITSFTNWKKQAITARERIFDTTSSADKY</sequence>
<dbReference type="GO" id="GO:0042910">
    <property type="term" value="F:xenobiotic transmembrane transporter activity"/>
    <property type="evidence" value="ECO:0007669"/>
    <property type="project" value="InterPro"/>
</dbReference>
<feature type="transmembrane region" description="Helical" evidence="7">
    <location>
        <begin position="212"/>
        <end position="234"/>
    </location>
</feature>
<keyword evidence="3" id="KW-0813">Transport</keyword>
<accession>A0AAE0E8B8</accession>
<name>A0AAE0E8B8_9ROSI</name>
<organism evidence="8 9">
    <name type="scientific">Dipteronia sinensis</name>
    <dbReference type="NCBI Taxonomy" id="43782"/>
    <lineage>
        <taxon>Eukaryota</taxon>
        <taxon>Viridiplantae</taxon>
        <taxon>Streptophyta</taxon>
        <taxon>Embryophyta</taxon>
        <taxon>Tracheophyta</taxon>
        <taxon>Spermatophyta</taxon>
        <taxon>Magnoliopsida</taxon>
        <taxon>eudicotyledons</taxon>
        <taxon>Gunneridae</taxon>
        <taxon>Pentapetalae</taxon>
        <taxon>rosids</taxon>
        <taxon>malvids</taxon>
        <taxon>Sapindales</taxon>
        <taxon>Sapindaceae</taxon>
        <taxon>Hippocastanoideae</taxon>
        <taxon>Acereae</taxon>
        <taxon>Dipteronia</taxon>
    </lineage>
</organism>
<comment type="caution">
    <text evidence="8">The sequence shown here is derived from an EMBL/GenBank/DDBJ whole genome shotgun (WGS) entry which is preliminary data.</text>
</comment>
<dbReference type="CDD" id="cd13132">
    <property type="entry name" value="MATE_eukaryotic"/>
    <property type="match status" value="2"/>
</dbReference>
<dbReference type="EMBL" id="JANJYJ010000004">
    <property type="protein sequence ID" value="KAK3218317.1"/>
    <property type="molecule type" value="Genomic_DNA"/>
</dbReference>
<evidence type="ECO:0000256" key="3">
    <source>
        <dbReference type="ARBA" id="ARBA00022448"/>
    </source>
</evidence>
<protein>
    <recommendedName>
        <fullName evidence="7">Protein DETOXIFICATION</fullName>
    </recommendedName>
    <alternativeName>
        <fullName evidence="7">Multidrug and toxic compound extrusion protein</fullName>
    </alternativeName>
</protein>